<dbReference type="EC" id="3.4.21.89" evidence="3 6"/>
<dbReference type="InterPro" id="IPR036286">
    <property type="entry name" value="LexA/Signal_pep-like_sf"/>
</dbReference>
<sequence>MTTKMKNKNETYELIKALIIGGILVVLVRFFLFSPIVVDGESMVPTLLDEDRMIVNKLRIGEYDRFDIVVFHASQRKDFIKRIIGLPGDRIEYKNDKLYINGEFFEEPYLEELKKESLDFITGTFQLEETPGGYLEVPKGHVFVLGDNRKFSNDSRHIGVIPIDEIVGKAQIVYWPFERLLIVNNK</sequence>
<accession>A0ABM8YSK4</accession>
<dbReference type="InterPro" id="IPR019756">
    <property type="entry name" value="Pept_S26A_signal_pept_1_Ser-AS"/>
</dbReference>
<gene>
    <name evidence="9" type="primary">spsB</name>
    <name evidence="9" type="ORF">BACCIP111883_03571</name>
</gene>
<dbReference type="InterPro" id="IPR019757">
    <property type="entry name" value="Pept_S26A_signal_pept_1_Lys-AS"/>
</dbReference>
<dbReference type="InterPro" id="IPR019533">
    <property type="entry name" value="Peptidase_S26"/>
</dbReference>
<proteinExistence type="inferred from homology"/>
<dbReference type="NCBIfam" id="TIGR02227">
    <property type="entry name" value="sigpep_I_bact"/>
    <property type="match status" value="1"/>
</dbReference>
<reference evidence="9 10" key="1">
    <citation type="submission" date="2021-10" db="EMBL/GenBank/DDBJ databases">
        <authorList>
            <person name="Criscuolo A."/>
        </authorList>
    </citation>
    <scope>NUCLEOTIDE SEQUENCE [LARGE SCALE GENOMIC DNA]</scope>
    <source>
        <strain evidence="10">CIP 111883</strain>
    </source>
</reference>
<dbReference type="Proteomes" id="UP000789833">
    <property type="component" value="Unassembled WGS sequence"/>
</dbReference>
<keyword evidence="5 6" id="KW-0378">Hydrolase</keyword>
<feature type="transmembrane region" description="Helical" evidence="6">
    <location>
        <begin position="12"/>
        <end position="32"/>
    </location>
</feature>
<dbReference type="CDD" id="cd06530">
    <property type="entry name" value="S26_SPase_I"/>
    <property type="match status" value="1"/>
</dbReference>
<keyword evidence="4 6" id="KW-0645">Protease</keyword>
<dbReference type="PANTHER" id="PTHR43390">
    <property type="entry name" value="SIGNAL PEPTIDASE I"/>
    <property type="match status" value="1"/>
</dbReference>
<evidence type="ECO:0000256" key="1">
    <source>
        <dbReference type="ARBA" id="ARBA00000677"/>
    </source>
</evidence>
<dbReference type="Gene3D" id="2.10.109.10">
    <property type="entry name" value="Umud Fragment, subunit A"/>
    <property type="match status" value="1"/>
</dbReference>
<evidence type="ECO:0000256" key="6">
    <source>
        <dbReference type="RuleBase" id="RU003993"/>
    </source>
</evidence>
<comment type="caution">
    <text evidence="9">The sequence shown here is derived from an EMBL/GenBank/DDBJ whole genome shotgun (WGS) entry which is preliminary data.</text>
</comment>
<keyword evidence="6" id="KW-1133">Transmembrane helix</keyword>
<feature type="domain" description="Peptidase S26" evidence="8">
    <location>
        <begin position="13"/>
        <end position="175"/>
    </location>
</feature>
<comment type="subcellular location">
    <subcellularLocation>
        <location evidence="2">Cell membrane</location>
        <topology evidence="2">Single-pass type II membrane protein</topology>
    </subcellularLocation>
    <subcellularLocation>
        <location evidence="7">Membrane</location>
        <topology evidence="7">Single-pass type II membrane protein</topology>
    </subcellularLocation>
</comment>
<dbReference type="PROSITE" id="PS00761">
    <property type="entry name" value="SPASE_I_3"/>
    <property type="match status" value="1"/>
</dbReference>
<evidence type="ECO:0000259" key="8">
    <source>
        <dbReference type="Pfam" id="PF10502"/>
    </source>
</evidence>
<evidence type="ECO:0000256" key="5">
    <source>
        <dbReference type="ARBA" id="ARBA00022801"/>
    </source>
</evidence>
<keyword evidence="10" id="KW-1185">Reference proteome</keyword>
<dbReference type="PANTHER" id="PTHR43390:SF8">
    <property type="entry name" value="SIGNAL PEPTIDASE I"/>
    <property type="match status" value="1"/>
</dbReference>
<dbReference type="GO" id="GO:0009003">
    <property type="term" value="F:signal peptidase activity"/>
    <property type="evidence" value="ECO:0007669"/>
    <property type="project" value="UniProtKB-EC"/>
</dbReference>
<dbReference type="PROSITE" id="PS00501">
    <property type="entry name" value="SPASE_I_1"/>
    <property type="match status" value="1"/>
</dbReference>
<organism evidence="9 10">
    <name type="scientific">Sutcliffiella rhizosphaerae</name>
    <dbReference type="NCBI Taxonomy" id="2880967"/>
    <lineage>
        <taxon>Bacteria</taxon>
        <taxon>Bacillati</taxon>
        <taxon>Bacillota</taxon>
        <taxon>Bacilli</taxon>
        <taxon>Bacillales</taxon>
        <taxon>Bacillaceae</taxon>
        <taxon>Sutcliffiella</taxon>
    </lineage>
</organism>
<evidence type="ECO:0000256" key="4">
    <source>
        <dbReference type="ARBA" id="ARBA00022670"/>
    </source>
</evidence>
<dbReference type="InterPro" id="IPR019758">
    <property type="entry name" value="Pept_S26A_signal_pept_1_CS"/>
</dbReference>
<dbReference type="EMBL" id="CAKJTJ010000027">
    <property type="protein sequence ID" value="CAG9622780.1"/>
    <property type="molecule type" value="Genomic_DNA"/>
</dbReference>
<dbReference type="InterPro" id="IPR000223">
    <property type="entry name" value="Pept_S26A_signal_pept_1"/>
</dbReference>
<evidence type="ECO:0000256" key="7">
    <source>
        <dbReference type="RuleBase" id="RU362042"/>
    </source>
</evidence>
<comment type="similarity">
    <text evidence="7">Belongs to the peptidase S26 family.</text>
</comment>
<dbReference type="PROSITE" id="PS00760">
    <property type="entry name" value="SPASE_I_2"/>
    <property type="match status" value="1"/>
</dbReference>
<dbReference type="SUPFAM" id="SSF51306">
    <property type="entry name" value="LexA/Signal peptidase"/>
    <property type="match status" value="1"/>
</dbReference>
<evidence type="ECO:0000313" key="10">
    <source>
        <dbReference type="Proteomes" id="UP000789833"/>
    </source>
</evidence>
<evidence type="ECO:0000256" key="3">
    <source>
        <dbReference type="ARBA" id="ARBA00013208"/>
    </source>
</evidence>
<keyword evidence="6" id="KW-0472">Membrane</keyword>
<keyword evidence="6" id="KW-0812">Transmembrane</keyword>
<evidence type="ECO:0000256" key="2">
    <source>
        <dbReference type="ARBA" id="ARBA00004401"/>
    </source>
</evidence>
<name>A0ABM8YSK4_9BACI</name>
<comment type="catalytic activity">
    <reaction evidence="1 6">
        <text>Cleavage of hydrophobic, N-terminal signal or leader sequences from secreted and periplasmic proteins.</text>
        <dbReference type="EC" id="3.4.21.89"/>
    </reaction>
</comment>
<evidence type="ECO:0000313" key="9">
    <source>
        <dbReference type="EMBL" id="CAG9622780.1"/>
    </source>
</evidence>
<dbReference type="PRINTS" id="PR00727">
    <property type="entry name" value="LEADERPTASE"/>
</dbReference>
<protein>
    <recommendedName>
        <fullName evidence="3 6">Signal peptidase I</fullName>
        <ecNumber evidence="3 6">3.4.21.89</ecNumber>
    </recommendedName>
</protein>
<dbReference type="Pfam" id="PF10502">
    <property type="entry name" value="Peptidase_S26"/>
    <property type="match status" value="1"/>
</dbReference>